<dbReference type="OrthoDB" id="9805197at2"/>
<proteinExistence type="inferred from homology"/>
<keyword evidence="12" id="KW-1185">Reference proteome</keyword>
<dbReference type="GO" id="GO:0006353">
    <property type="term" value="P:DNA-templated transcription termination"/>
    <property type="evidence" value="ECO:0007669"/>
    <property type="project" value="UniProtKB-UniRule"/>
</dbReference>
<evidence type="ECO:0000256" key="5">
    <source>
        <dbReference type="ARBA" id="ARBA00023015"/>
    </source>
</evidence>
<organism evidence="11 12">
    <name type="scientific">Terrimicrobium sacchariphilum</name>
    <dbReference type="NCBI Taxonomy" id="690879"/>
    <lineage>
        <taxon>Bacteria</taxon>
        <taxon>Pseudomonadati</taxon>
        <taxon>Verrucomicrobiota</taxon>
        <taxon>Terrimicrobiia</taxon>
        <taxon>Terrimicrobiales</taxon>
        <taxon>Terrimicrobiaceae</taxon>
        <taxon>Terrimicrobium</taxon>
    </lineage>
</organism>
<feature type="domain" description="Rho RNA-BD" evidence="10">
    <location>
        <begin position="163"/>
        <end position="235"/>
    </location>
</feature>
<dbReference type="SUPFAM" id="SSF50249">
    <property type="entry name" value="Nucleic acid-binding proteins"/>
    <property type="match status" value="1"/>
</dbReference>
<name>A0A146GA15_TERSA</name>
<evidence type="ECO:0000256" key="3">
    <source>
        <dbReference type="ARBA" id="ARBA00022806"/>
    </source>
</evidence>
<evidence type="ECO:0000256" key="9">
    <source>
        <dbReference type="SAM" id="MobiDB-lite"/>
    </source>
</evidence>
<dbReference type="Proteomes" id="UP000076023">
    <property type="component" value="Unassembled WGS sequence"/>
</dbReference>
<feature type="compositionally biased region" description="Pro residues" evidence="9">
    <location>
        <begin position="154"/>
        <end position="163"/>
    </location>
</feature>
<dbReference type="GO" id="GO:0016787">
    <property type="term" value="F:hydrolase activity"/>
    <property type="evidence" value="ECO:0007669"/>
    <property type="project" value="UniProtKB-KW"/>
</dbReference>
<evidence type="ECO:0000256" key="2">
    <source>
        <dbReference type="ARBA" id="ARBA00022801"/>
    </source>
</evidence>
<keyword evidence="4 7" id="KW-0694">RNA-binding</keyword>
<dbReference type="GO" id="GO:0004386">
    <property type="term" value="F:helicase activity"/>
    <property type="evidence" value="ECO:0007669"/>
    <property type="project" value="UniProtKB-UniRule"/>
</dbReference>
<dbReference type="InterPro" id="IPR011113">
    <property type="entry name" value="Rho_RNA-bd"/>
</dbReference>
<dbReference type="HAMAP" id="MF_01884">
    <property type="entry name" value="Rho"/>
    <property type="match status" value="1"/>
</dbReference>
<evidence type="ECO:0000256" key="7">
    <source>
        <dbReference type="HAMAP-Rule" id="MF_01884"/>
    </source>
</evidence>
<evidence type="ECO:0000256" key="1">
    <source>
        <dbReference type="ARBA" id="ARBA00022472"/>
    </source>
</evidence>
<dbReference type="AlphaFoldDB" id="A0A146GA15"/>
<comment type="function">
    <text evidence="7">Facilitates transcription termination by a mechanism that involves Rho binding to the nascent RNA, activation of Rho's RNA-dependent ATPase activity, and release of the mRNA from the DNA template.</text>
</comment>
<evidence type="ECO:0000256" key="6">
    <source>
        <dbReference type="ARBA" id="ARBA00023163"/>
    </source>
</evidence>
<dbReference type="Pfam" id="PF00006">
    <property type="entry name" value="ATP-synt_ab"/>
    <property type="match status" value="1"/>
</dbReference>
<dbReference type="NCBIfam" id="NF006886">
    <property type="entry name" value="PRK09376.1"/>
    <property type="match status" value="1"/>
</dbReference>
<dbReference type="GO" id="GO:0008186">
    <property type="term" value="F:ATP-dependent activity, acting on RNA"/>
    <property type="evidence" value="ECO:0007669"/>
    <property type="project" value="InterPro"/>
</dbReference>
<dbReference type="PROSITE" id="PS51856">
    <property type="entry name" value="RHO_RNA_BD"/>
    <property type="match status" value="1"/>
</dbReference>
<comment type="caution">
    <text evidence="11">The sequence shown here is derived from an EMBL/GenBank/DDBJ whole genome shotgun (WGS) entry which is preliminary data.</text>
</comment>
<sequence>MTDDNPNLFEADTEAAPKRRTTRKKTETAPKAPTRKRAAAPRKTKAAKADDAPAAAESAPATQPAQAELPVAAAPAPVSAPEAPAAPEIPAAPAPVEAAQPAEAAAQSAEAPEQQAQPQRQFRGDRPRHHQQGRHNNNGNNNNNNQQPQQQRPQQPPRPPEPPTFAEGIVEVSGKGFGFLREPRRNFSQSNNDVFVTPEVVRKHALRDGMWIRGETRRGSRGPQLFKLLEIEGQSPDSFQNLPVFEELTTISPNKRIRLETVPDRYTTRVMDLMTPIGKGQRGLIVAPPRTGKTTLLQHIADAVVQNHPEMKLIILLVDERPEEVTEIRRTVPTAELMASSNDSDIKTHTRIAQLASERAKRLVEMGKDVFVLMDSLTRIGRAFNNAQGGGGRTMSGGVDSRALEIPRKIFAAARNTEESGSLTIMATALIETNSRMDELIFQEFKGTGNMELVLDRKISDQRIYPAVDIFLSGTRREELLLTAEELHKINVIRRGLAGHKPIEAIERLLFFIRKYPTNTELLRNIPG</sequence>
<dbReference type="InterPro" id="IPR003593">
    <property type="entry name" value="AAA+_ATPase"/>
</dbReference>
<gene>
    <name evidence="7" type="primary">rho</name>
    <name evidence="11" type="ORF">TSACC_22725</name>
</gene>
<keyword evidence="3 7" id="KW-0347">Helicase</keyword>
<comment type="caution">
    <text evidence="7">Lacks conserved residue(s) required for the propagation of feature annotation.</text>
</comment>
<reference evidence="12" key="1">
    <citation type="journal article" date="2017" name="Genome Announc.">
        <title>Draft Genome Sequence of Terrimicrobium sacchariphilum NM-5T, a Facultative Anaerobic Soil Bacterium of the Class Spartobacteria.</title>
        <authorList>
            <person name="Qiu Y.L."/>
            <person name="Tourlousse D.M."/>
            <person name="Matsuura N."/>
            <person name="Ohashi A."/>
            <person name="Sekiguchi Y."/>
        </authorList>
    </citation>
    <scope>NUCLEOTIDE SEQUENCE [LARGE SCALE GENOMIC DNA]</scope>
    <source>
        <strain evidence="12">NM-5</strain>
    </source>
</reference>
<evidence type="ECO:0000313" key="12">
    <source>
        <dbReference type="Proteomes" id="UP000076023"/>
    </source>
</evidence>
<dbReference type="InterPro" id="IPR012340">
    <property type="entry name" value="NA-bd_OB-fold"/>
</dbReference>
<dbReference type="STRING" id="690879.TSACC_22725"/>
<dbReference type="InterPro" id="IPR004665">
    <property type="entry name" value="Term_rho"/>
</dbReference>
<feature type="compositionally biased region" description="Low complexity" evidence="9">
    <location>
        <begin position="134"/>
        <end position="153"/>
    </location>
</feature>
<dbReference type="SUPFAM" id="SSF52540">
    <property type="entry name" value="P-loop containing nucleoside triphosphate hydrolases"/>
    <property type="match status" value="1"/>
</dbReference>
<comment type="subunit">
    <text evidence="7">Homohexamer. The homohexamer assembles into an open ring structure.</text>
</comment>
<feature type="binding site" evidence="7">
    <location>
        <begin position="278"/>
        <end position="283"/>
    </location>
    <ligand>
        <name>ATP</name>
        <dbReference type="ChEBI" id="CHEBI:30616"/>
    </ligand>
</feature>
<feature type="binding site" evidence="7">
    <location>
        <begin position="290"/>
        <end position="295"/>
    </location>
    <ligand>
        <name>ATP</name>
        <dbReference type="ChEBI" id="CHEBI:30616"/>
    </ligand>
</feature>
<evidence type="ECO:0000259" key="10">
    <source>
        <dbReference type="PROSITE" id="PS51856"/>
    </source>
</evidence>
<dbReference type="PANTHER" id="PTHR46425">
    <property type="entry name" value="TRANSCRIPTION TERMINATION FACTOR RHO"/>
    <property type="match status" value="1"/>
</dbReference>
<keyword evidence="7" id="KW-0067">ATP-binding</keyword>
<dbReference type="EMBL" id="BDCO01000002">
    <property type="protein sequence ID" value="GAT34300.1"/>
    <property type="molecule type" value="Genomic_DNA"/>
</dbReference>
<dbReference type="GO" id="GO:0005524">
    <property type="term" value="F:ATP binding"/>
    <property type="evidence" value="ECO:0007669"/>
    <property type="project" value="UniProtKB-UniRule"/>
</dbReference>
<dbReference type="Gene3D" id="2.40.50.140">
    <property type="entry name" value="Nucleic acid-binding proteins"/>
    <property type="match status" value="1"/>
</dbReference>
<keyword evidence="2 7" id="KW-0378">Hydrolase</keyword>
<feature type="compositionally biased region" description="Low complexity" evidence="9">
    <location>
        <begin position="52"/>
        <end position="119"/>
    </location>
</feature>
<keyword evidence="7" id="KW-0547">Nucleotide-binding</keyword>
<feature type="region of interest" description="Disordered" evidence="9">
    <location>
        <begin position="1"/>
        <end position="167"/>
    </location>
</feature>
<dbReference type="EC" id="3.6.4.-" evidence="7"/>
<dbReference type="InterPro" id="IPR027417">
    <property type="entry name" value="P-loop_NTPase"/>
</dbReference>
<dbReference type="RefSeq" id="WP_084400486.1">
    <property type="nucleotide sequence ID" value="NZ_BDCO01000002.1"/>
</dbReference>
<evidence type="ECO:0000256" key="8">
    <source>
        <dbReference type="PROSITE-ProRule" id="PRU01203"/>
    </source>
</evidence>
<accession>A0A146GA15</accession>
<protein>
    <recommendedName>
        <fullName evidence="7">Transcription termination factor Rho</fullName>
        <ecNumber evidence="7">3.6.4.-</ecNumber>
    </recommendedName>
    <alternativeName>
        <fullName evidence="7">ATP-dependent helicase Rho</fullName>
    </alternativeName>
</protein>
<comment type="similarity">
    <text evidence="7 8">Belongs to the Rho family.</text>
</comment>
<keyword evidence="1 7" id="KW-0806">Transcription termination</keyword>
<dbReference type="PANTHER" id="PTHR46425:SF1">
    <property type="entry name" value="TRANSCRIPTION TERMINATION FACTOR RHO"/>
    <property type="match status" value="1"/>
</dbReference>
<evidence type="ECO:0000313" key="11">
    <source>
        <dbReference type="EMBL" id="GAT34300.1"/>
    </source>
</evidence>
<dbReference type="InterPro" id="IPR000194">
    <property type="entry name" value="ATPase_F1/V1/A1_a/bsu_nucl-bd"/>
</dbReference>
<evidence type="ECO:0000256" key="4">
    <source>
        <dbReference type="ARBA" id="ARBA00022884"/>
    </source>
</evidence>
<dbReference type="Pfam" id="PF07497">
    <property type="entry name" value="Rho_RNA_bind"/>
    <property type="match status" value="1"/>
</dbReference>
<dbReference type="Gene3D" id="3.40.50.300">
    <property type="entry name" value="P-loop containing nucleotide triphosphate hydrolases"/>
    <property type="match status" value="1"/>
</dbReference>
<feature type="binding site" evidence="7">
    <location>
        <position position="321"/>
    </location>
    <ligand>
        <name>ATP</name>
        <dbReference type="ChEBI" id="CHEBI:30616"/>
    </ligand>
</feature>
<keyword evidence="5 7" id="KW-0805">Transcription regulation</keyword>
<keyword evidence="6 7" id="KW-0804">Transcription</keyword>
<dbReference type="SMART" id="SM00382">
    <property type="entry name" value="AAA"/>
    <property type="match status" value="1"/>
</dbReference>
<dbReference type="InParanoid" id="A0A146GA15"/>
<feature type="compositionally biased region" description="Basic residues" evidence="9">
    <location>
        <begin position="33"/>
        <end position="46"/>
    </location>
</feature>
<dbReference type="GO" id="GO:0003723">
    <property type="term" value="F:RNA binding"/>
    <property type="evidence" value="ECO:0007669"/>
    <property type="project" value="UniProtKB-UniRule"/>
</dbReference>